<evidence type="ECO:0000256" key="1">
    <source>
        <dbReference type="SAM" id="MobiDB-lite"/>
    </source>
</evidence>
<feature type="domain" description="CobQ/CobB/MinD/ParA nucleotide binding" evidence="2">
    <location>
        <begin position="116"/>
        <end position="326"/>
    </location>
</feature>
<organism evidence="3 4">
    <name type="scientific">Streptomonospora algeriensis</name>
    <dbReference type="NCBI Taxonomy" id="995084"/>
    <lineage>
        <taxon>Bacteria</taxon>
        <taxon>Bacillati</taxon>
        <taxon>Actinomycetota</taxon>
        <taxon>Actinomycetes</taxon>
        <taxon>Streptosporangiales</taxon>
        <taxon>Nocardiopsidaceae</taxon>
        <taxon>Streptomonospora</taxon>
    </lineage>
</organism>
<proteinExistence type="predicted"/>
<gene>
    <name evidence="3" type="ORF">ACFQZU_21310</name>
</gene>
<dbReference type="InterPro" id="IPR027417">
    <property type="entry name" value="P-loop_NTPase"/>
</dbReference>
<feature type="region of interest" description="Disordered" evidence="1">
    <location>
        <begin position="1"/>
        <end position="54"/>
    </location>
</feature>
<evidence type="ECO:0000313" key="4">
    <source>
        <dbReference type="Proteomes" id="UP001596956"/>
    </source>
</evidence>
<dbReference type="InterPro" id="IPR002586">
    <property type="entry name" value="CobQ/CobB/MinD/ParA_Nub-bd_dom"/>
</dbReference>
<accession>A0ABW3BKB5</accession>
<evidence type="ECO:0000313" key="3">
    <source>
        <dbReference type="EMBL" id="MFD0803838.1"/>
    </source>
</evidence>
<dbReference type="SUPFAM" id="SSF52540">
    <property type="entry name" value="P-loop containing nucleoside triphosphate hydrolases"/>
    <property type="match status" value="1"/>
</dbReference>
<feature type="compositionally biased region" description="Low complexity" evidence="1">
    <location>
        <begin position="1"/>
        <end position="16"/>
    </location>
</feature>
<dbReference type="PANTHER" id="PTHR43384:SF14">
    <property type="entry name" value="ESX-1 SECRETION-ASSOCIATED PROTEIN ESPI"/>
    <property type="match status" value="1"/>
</dbReference>
<protein>
    <submittedName>
        <fullName evidence="3">AAA family ATPase</fullName>
    </submittedName>
</protein>
<evidence type="ECO:0000259" key="2">
    <source>
        <dbReference type="Pfam" id="PF01656"/>
    </source>
</evidence>
<keyword evidence="4" id="KW-1185">Reference proteome</keyword>
<dbReference type="Gene3D" id="3.40.50.300">
    <property type="entry name" value="P-loop containing nucleotide triphosphate hydrolases"/>
    <property type="match status" value="1"/>
</dbReference>
<comment type="caution">
    <text evidence="3">The sequence shown here is derived from an EMBL/GenBank/DDBJ whole genome shotgun (WGS) entry which is preliminary data.</text>
</comment>
<dbReference type="EMBL" id="JBHTHR010001156">
    <property type="protein sequence ID" value="MFD0803838.1"/>
    <property type="molecule type" value="Genomic_DNA"/>
</dbReference>
<dbReference type="InterPro" id="IPR050625">
    <property type="entry name" value="ParA/MinD_ATPase"/>
</dbReference>
<reference evidence="4" key="1">
    <citation type="journal article" date="2019" name="Int. J. Syst. Evol. Microbiol.">
        <title>The Global Catalogue of Microorganisms (GCM) 10K type strain sequencing project: providing services to taxonomists for standard genome sequencing and annotation.</title>
        <authorList>
            <consortium name="The Broad Institute Genomics Platform"/>
            <consortium name="The Broad Institute Genome Sequencing Center for Infectious Disease"/>
            <person name="Wu L."/>
            <person name="Ma J."/>
        </authorList>
    </citation>
    <scope>NUCLEOTIDE SEQUENCE [LARGE SCALE GENOMIC DNA]</scope>
    <source>
        <strain evidence="4">CCUG 63369</strain>
    </source>
</reference>
<dbReference type="PANTHER" id="PTHR43384">
    <property type="entry name" value="SEPTUM SITE-DETERMINING PROTEIN MIND HOMOLOG, CHLOROPLASTIC-RELATED"/>
    <property type="match status" value="1"/>
</dbReference>
<name>A0ABW3BKB5_9ACTN</name>
<sequence length="360" mass="38591">PPPAAPGAHQPGQRGPAPGGPPSGPQPGFQYSAHFAEGVQPAQQYPGQGGHPETAEDLRAENLVSDKRPGPSKGWRKVLHSATFGLIDVGESAAEQRRRELTERARTHVGGGHHRVAVLSLKGGVGKTTTTVALGSMLASLRGDRVLAVDANPDRGTLSDKVRLETAATIRDLLNERGSISRYADIRGFTSQANSRLEILASDRDPAVSEAFSEDDYREVSWLLEHYYSICLTDCGTGLLHSAMRGVLGLADQIVLVSSASVDGARSASATLDWLEAHRYGSLVRGAVVVLSMVRTGKSSVDLDRLEQHFASRCRSVMQVPWDPHLEEGAEVDLDRLAPGTRDAYLQLAATVGEAFAWPR</sequence>
<dbReference type="Pfam" id="PF01656">
    <property type="entry name" value="CbiA"/>
    <property type="match status" value="1"/>
</dbReference>
<feature type="non-terminal residue" evidence="3">
    <location>
        <position position="1"/>
    </location>
</feature>
<dbReference type="Proteomes" id="UP001596956">
    <property type="component" value="Unassembled WGS sequence"/>
</dbReference>